<dbReference type="VEuPathDB" id="TriTrypDB:C3747_280g33"/>
<dbReference type="VEuPathDB" id="TriTrypDB:TcG_12871"/>
<protein>
    <submittedName>
        <fullName evidence="2">Uncharacterized protein</fullName>
    </submittedName>
</protein>
<sequence>MEPHRVCAAVPARRQGNAQARPAAFDETGRPDRLEGTCCLTTCVDNGESLVRDCGLNPQKFYTGGGRDPNFVSVRGVKDGESGSPLRPAVREDTRAGRVRHYKAMQDTSRKRKAHESCDRQSRTSSGSLECHGAFHKKGAPRHAAQIVETHTLDPHVISQLAKHVDPFDLPQNTVRYLKNYITVLTSRHRRPPQRGARV</sequence>
<dbReference type="VEuPathDB" id="TriTrypDB:ECC02_011193"/>
<comment type="caution">
    <text evidence="2">The sequence shown here is derived from an EMBL/GenBank/DDBJ whole genome shotgun (WGS) entry which is preliminary data.</text>
</comment>
<dbReference type="VEuPathDB" id="TriTrypDB:TCDM_13705"/>
<dbReference type="VEuPathDB" id="TriTrypDB:TCSYLVIO_006698"/>
<feature type="region of interest" description="Disordered" evidence="1">
    <location>
        <begin position="105"/>
        <end position="131"/>
    </location>
</feature>
<dbReference type="Proteomes" id="UP000246078">
    <property type="component" value="Unassembled WGS sequence"/>
</dbReference>
<dbReference type="VEuPathDB" id="TriTrypDB:TcCL_Unassigned02204"/>
<evidence type="ECO:0000256" key="1">
    <source>
        <dbReference type="SAM" id="MobiDB-lite"/>
    </source>
</evidence>
<evidence type="ECO:0000313" key="3">
    <source>
        <dbReference type="Proteomes" id="UP000246078"/>
    </source>
</evidence>
<accession>A0A2V2VFE4</accession>
<gene>
    <name evidence="2" type="ORF">C3747_280g33</name>
</gene>
<evidence type="ECO:0000313" key="2">
    <source>
        <dbReference type="EMBL" id="PWU94336.1"/>
    </source>
</evidence>
<dbReference type="VEuPathDB" id="TriTrypDB:Tc_MARK_1954"/>
<organism evidence="2 3">
    <name type="scientific">Trypanosoma cruzi</name>
    <dbReference type="NCBI Taxonomy" id="5693"/>
    <lineage>
        <taxon>Eukaryota</taxon>
        <taxon>Discoba</taxon>
        <taxon>Euglenozoa</taxon>
        <taxon>Kinetoplastea</taxon>
        <taxon>Metakinetoplastina</taxon>
        <taxon>Trypanosomatida</taxon>
        <taxon>Trypanosomatidae</taxon>
        <taxon>Trypanosoma</taxon>
        <taxon>Schizotrypanum</taxon>
    </lineage>
</organism>
<dbReference type="VEuPathDB" id="TriTrypDB:TcBrA4_0131280"/>
<dbReference type="VEuPathDB" id="TriTrypDB:TcYC6_0101040"/>
<dbReference type="EMBL" id="PRFC01000280">
    <property type="protein sequence ID" value="PWU94336.1"/>
    <property type="molecule type" value="Genomic_DNA"/>
</dbReference>
<name>A0A2V2VFE4_TRYCR</name>
<dbReference type="AlphaFoldDB" id="A0A2V2VFE4"/>
<reference evidence="2 3" key="1">
    <citation type="journal article" date="2018" name="Microb. Genom.">
        <title>Expanding an expanded genome: long-read sequencing of Trypanosoma cruzi.</title>
        <authorList>
            <person name="Berna L."/>
            <person name="Rodriguez M."/>
            <person name="Chiribao M.L."/>
            <person name="Parodi-Talice A."/>
            <person name="Pita S."/>
            <person name="Rijo G."/>
            <person name="Alvarez-Valin F."/>
            <person name="Robello C."/>
        </authorList>
    </citation>
    <scope>NUCLEOTIDE SEQUENCE [LARGE SCALE GENOMIC DNA]</scope>
    <source>
        <strain evidence="2 3">TCC</strain>
    </source>
</reference>
<proteinExistence type="predicted"/>